<evidence type="ECO:0000313" key="2">
    <source>
        <dbReference type="EMBL" id="PQJ61213.1"/>
    </source>
</evidence>
<reference evidence="2 3" key="1">
    <citation type="submission" date="2016-12" db="EMBL/GenBank/DDBJ databases">
        <title>Diversity of luminous bacteria.</title>
        <authorList>
            <person name="Yoshizawa S."/>
            <person name="Kogure K."/>
        </authorList>
    </citation>
    <scope>NUCLEOTIDE SEQUENCE [LARGE SCALE GENOMIC DNA]</scope>
    <source>
        <strain evidence="2 3">LC2-408</strain>
    </source>
</reference>
<proteinExistence type="predicted"/>
<dbReference type="Proteomes" id="UP000238707">
    <property type="component" value="Unassembled WGS sequence"/>
</dbReference>
<keyword evidence="3" id="KW-1185">Reference proteome</keyword>
<evidence type="ECO:0000256" key="1">
    <source>
        <dbReference type="SAM" id="SignalP"/>
    </source>
</evidence>
<keyword evidence="1" id="KW-0732">Signal</keyword>
<dbReference type="AlphaFoldDB" id="A0A2S7VGA0"/>
<comment type="caution">
    <text evidence="2">The sequence shown here is derived from an EMBL/GenBank/DDBJ whole genome shotgun (WGS) entry which is preliminary data.</text>
</comment>
<sequence>MKIKFIFLALACFNAHASISIHTPPDGRRVIATSSEEGHLYQVDRHIYVQTTDNSFIQTVQAHLNALNSTPSGREIIRQINDYAPIARPGEQPAYAIDAPREVAKQIHLVFRLSLSGWSRTRPLLFDPGFLANASNGLGVPAVIYLAPRSSYYIPDSFDIADTVVDTGHQMLHGRDYLTGSFIEAATTLIRSLEGQERRVELSGSEISAAGLAYSDPLNPIEKHIITQERLSRVNQRMAYRQQWVEASRLSHSSIDSQQFVDTMESLNAMNRELAVSEFHLAIERGAPVRDMVWPKEMFDYQMVALDADVPTLGIELKSTVSSQGNNYKMFKRVKRFMTSGAKPALVLNHDYLTHADLKSISMLDAEVFRMAAKYQYPIYVTVPENLSPLESDNLQVAISARQNLLEAYASFEVQPINTLTFSSEGIIAQDLVQLSNRSHVVLFGMGQSEHLFPIAQSLKASFNPKLMISRASNELTLNPKLSFERAQEWQSLMKRYGQTEFMSSQLSSASSICLPEAM</sequence>
<organism evidence="2 3">
    <name type="scientific">Vibrio chagasii</name>
    <dbReference type="NCBI Taxonomy" id="170679"/>
    <lineage>
        <taxon>Bacteria</taxon>
        <taxon>Pseudomonadati</taxon>
        <taxon>Pseudomonadota</taxon>
        <taxon>Gammaproteobacteria</taxon>
        <taxon>Vibrionales</taxon>
        <taxon>Vibrionaceae</taxon>
        <taxon>Vibrio</taxon>
    </lineage>
</organism>
<evidence type="ECO:0000313" key="3">
    <source>
        <dbReference type="Proteomes" id="UP000238707"/>
    </source>
</evidence>
<feature type="chain" id="PRO_5015603031" evidence="1">
    <location>
        <begin position="18"/>
        <end position="519"/>
    </location>
</feature>
<feature type="signal peptide" evidence="1">
    <location>
        <begin position="1"/>
        <end position="17"/>
    </location>
</feature>
<dbReference type="EMBL" id="MSCI01000002">
    <property type="protein sequence ID" value="PQJ61213.1"/>
    <property type="molecule type" value="Genomic_DNA"/>
</dbReference>
<gene>
    <name evidence="2" type="ORF">BTO10_18005</name>
</gene>
<protein>
    <submittedName>
        <fullName evidence="2">Uncharacterized protein</fullName>
    </submittedName>
</protein>
<accession>A0A2S7VGA0</accession>
<name>A0A2S7VGA0_9VIBR</name>